<dbReference type="Pfam" id="PF23943">
    <property type="entry name" value="PUS7L_N"/>
    <property type="match status" value="1"/>
</dbReference>
<feature type="region of interest" description="Disordered" evidence="4">
    <location>
        <begin position="102"/>
        <end position="158"/>
    </location>
</feature>
<dbReference type="FunFam" id="3.30.2350.20:FF:000009">
    <property type="entry name" value="Pseudouridine synthase TruD/Pus7, putative"/>
    <property type="match status" value="1"/>
</dbReference>
<evidence type="ECO:0000259" key="5">
    <source>
        <dbReference type="PROSITE" id="PS50984"/>
    </source>
</evidence>
<feature type="region of interest" description="Disordered" evidence="4">
    <location>
        <begin position="708"/>
        <end position="727"/>
    </location>
</feature>
<dbReference type="InterPro" id="IPR001656">
    <property type="entry name" value="PsdUridine_synth_TruD"/>
</dbReference>
<organism evidence="6 7">
    <name type="scientific">Glonium stellatum</name>
    <dbReference type="NCBI Taxonomy" id="574774"/>
    <lineage>
        <taxon>Eukaryota</taxon>
        <taxon>Fungi</taxon>
        <taxon>Dikarya</taxon>
        <taxon>Ascomycota</taxon>
        <taxon>Pezizomycotina</taxon>
        <taxon>Dothideomycetes</taxon>
        <taxon>Pleosporomycetidae</taxon>
        <taxon>Gloniales</taxon>
        <taxon>Gloniaceae</taxon>
        <taxon>Glonium</taxon>
    </lineage>
</organism>
<evidence type="ECO:0000256" key="3">
    <source>
        <dbReference type="ARBA" id="ARBA00023235"/>
    </source>
</evidence>
<comment type="similarity">
    <text evidence="1">Belongs to the pseudouridine synthase TruD family.</text>
</comment>
<dbReference type="PIRSF" id="PIRSF037016">
    <property type="entry name" value="Pseudouridin_synth_euk_prd"/>
    <property type="match status" value="1"/>
</dbReference>
<dbReference type="PANTHER" id="PTHR13326">
    <property type="entry name" value="TRNA PSEUDOURIDINE SYNTHASE D"/>
    <property type="match status" value="1"/>
</dbReference>
<feature type="compositionally biased region" description="Basic and acidic residues" evidence="4">
    <location>
        <begin position="42"/>
        <end position="53"/>
    </location>
</feature>
<dbReference type="GO" id="GO:0008033">
    <property type="term" value="P:tRNA processing"/>
    <property type="evidence" value="ECO:0007669"/>
    <property type="project" value="UniProtKB-KW"/>
</dbReference>
<evidence type="ECO:0000313" key="6">
    <source>
        <dbReference type="EMBL" id="OCL06043.1"/>
    </source>
</evidence>
<dbReference type="InterPro" id="IPR056963">
    <property type="entry name" value="PUS7L_N"/>
</dbReference>
<dbReference type="InterPro" id="IPR042214">
    <property type="entry name" value="TruD_catalytic"/>
</dbReference>
<dbReference type="InterPro" id="IPR020119">
    <property type="entry name" value="PsdUridine_synth_TruD_CS"/>
</dbReference>
<dbReference type="GO" id="GO:0003723">
    <property type="term" value="F:RNA binding"/>
    <property type="evidence" value="ECO:0007669"/>
    <property type="project" value="InterPro"/>
</dbReference>
<dbReference type="AlphaFoldDB" id="A0A8E2EX95"/>
<dbReference type="Gene3D" id="3.30.2350.20">
    <property type="entry name" value="TruD, catalytic domain"/>
    <property type="match status" value="2"/>
</dbReference>
<feature type="region of interest" description="Disordered" evidence="4">
    <location>
        <begin position="238"/>
        <end position="257"/>
    </location>
</feature>
<dbReference type="InterPro" id="IPR011760">
    <property type="entry name" value="PsdUridine_synth_TruD_insert"/>
</dbReference>
<dbReference type="SUPFAM" id="SSF55120">
    <property type="entry name" value="Pseudouridine synthase"/>
    <property type="match status" value="1"/>
</dbReference>
<reference evidence="6 7" key="1">
    <citation type="journal article" date="2016" name="Nat. Commun.">
        <title>Ectomycorrhizal ecology is imprinted in the genome of the dominant symbiotic fungus Cenococcum geophilum.</title>
        <authorList>
            <consortium name="DOE Joint Genome Institute"/>
            <person name="Peter M."/>
            <person name="Kohler A."/>
            <person name="Ohm R.A."/>
            <person name="Kuo A."/>
            <person name="Krutzmann J."/>
            <person name="Morin E."/>
            <person name="Arend M."/>
            <person name="Barry K.W."/>
            <person name="Binder M."/>
            <person name="Choi C."/>
            <person name="Clum A."/>
            <person name="Copeland A."/>
            <person name="Grisel N."/>
            <person name="Haridas S."/>
            <person name="Kipfer T."/>
            <person name="LaButti K."/>
            <person name="Lindquist E."/>
            <person name="Lipzen A."/>
            <person name="Maire R."/>
            <person name="Meier B."/>
            <person name="Mihaltcheva S."/>
            <person name="Molinier V."/>
            <person name="Murat C."/>
            <person name="Poggeler S."/>
            <person name="Quandt C.A."/>
            <person name="Sperisen C."/>
            <person name="Tritt A."/>
            <person name="Tisserant E."/>
            <person name="Crous P.W."/>
            <person name="Henrissat B."/>
            <person name="Nehls U."/>
            <person name="Egli S."/>
            <person name="Spatafora J.W."/>
            <person name="Grigoriev I.V."/>
            <person name="Martin F.M."/>
        </authorList>
    </citation>
    <scope>NUCLEOTIDE SEQUENCE [LARGE SCALE GENOMIC DNA]</scope>
    <source>
        <strain evidence="6 7">CBS 207.34</strain>
    </source>
</reference>
<dbReference type="GO" id="GO:0009982">
    <property type="term" value="F:pseudouridine synthase activity"/>
    <property type="evidence" value="ECO:0007669"/>
    <property type="project" value="InterPro"/>
</dbReference>
<evidence type="ECO:0000256" key="1">
    <source>
        <dbReference type="ARBA" id="ARBA00007953"/>
    </source>
</evidence>
<dbReference type="EMBL" id="KV750153">
    <property type="protein sequence ID" value="OCL06043.1"/>
    <property type="molecule type" value="Genomic_DNA"/>
</dbReference>
<evidence type="ECO:0000256" key="4">
    <source>
        <dbReference type="SAM" id="MobiDB-lite"/>
    </source>
</evidence>
<evidence type="ECO:0000256" key="2">
    <source>
        <dbReference type="ARBA" id="ARBA00022694"/>
    </source>
</evidence>
<proteinExistence type="inferred from homology"/>
<name>A0A8E2EX95_9PEZI</name>
<gene>
    <name evidence="6" type="ORF">AOQ84DRAFT_343914</name>
</gene>
<feature type="region of interest" description="Disordered" evidence="4">
    <location>
        <begin position="1"/>
        <end position="53"/>
    </location>
</feature>
<dbReference type="InterPro" id="IPR020103">
    <property type="entry name" value="PsdUridine_synth_cat_dom_sf"/>
</dbReference>
<dbReference type="Proteomes" id="UP000250140">
    <property type="component" value="Unassembled WGS sequence"/>
</dbReference>
<dbReference type="PROSITE" id="PS50984">
    <property type="entry name" value="TRUD"/>
    <property type="match status" value="1"/>
</dbReference>
<protein>
    <submittedName>
        <fullName evidence="6">Putative pseudouridine synthase TruD/Pus7</fullName>
    </submittedName>
</protein>
<dbReference type="GO" id="GO:0005634">
    <property type="term" value="C:nucleus"/>
    <property type="evidence" value="ECO:0007669"/>
    <property type="project" value="TreeGrafter"/>
</dbReference>
<keyword evidence="2" id="KW-0819">tRNA processing</keyword>
<dbReference type="PANTHER" id="PTHR13326:SF21">
    <property type="entry name" value="PSEUDOURIDYLATE SYNTHASE PUS7L"/>
    <property type="match status" value="1"/>
</dbReference>
<dbReference type="CDD" id="cd02576">
    <property type="entry name" value="PseudoU_synth_ScPUS7"/>
    <property type="match status" value="1"/>
</dbReference>
<keyword evidence="3" id="KW-0413">Isomerase</keyword>
<keyword evidence="7" id="KW-1185">Reference proteome</keyword>
<dbReference type="NCBIfam" id="TIGR00094">
    <property type="entry name" value="tRNA_TruD_broad"/>
    <property type="match status" value="1"/>
</dbReference>
<evidence type="ECO:0000313" key="7">
    <source>
        <dbReference type="Proteomes" id="UP000250140"/>
    </source>
</evidence>
<dbReference type="Pfam" id="PF01142">
    <property type="entry name" value="TruD"/>
    <property type="match status" value="1"/>
</dbReference>
<dbReference type="OrthoDB" id="447290at2759"/>
<feature type="domain" description="TRUD" evidence="5">
    <location>
        <begin position="399"/>
        <end position="675"/>
    </location>
</feature>
<feature type="compositionally biased region" description="Basic and acidic residues" evidence="4">
    <location>
        <begin position="238"/>
        <end position="247"/>
    </location>
</feature>
<accession>A0A8E2EX95</accession>
<dbReference type="PROSITE" id="PS01268">
    <property type="entry name" value="UPF0024"/>
    <property type="match status" value="1"/>
</dbReference>
<dbReference type="GO" id="GO:0001522">
    <property type="term" value="P:pseudouridine synthesis"/>
    <property type="evidence" value="ECO:0007669"/>
    <property type="project" value="InterPro"/>
</dbReference>
<sequence>MSGEGLQEEHPRKRIRLATPERLVAPEPKSPPSLANGGTAPEENKPDSELEKEIKAGITEYVSPDNPGFSGILKQRYTDFLVNEILPSGQVLHLESLTAPSNKQGLEQEKKTETSSVGAVELPAAPTVQASEAKGADSTPSKESVPAKEDHSVEASQLSDEDVAALRSILGEKTTSSIIHLHAAVLKHPERKARDFYAIRSEIIPDKEQRTNAHQAIRRIFSSRLETNTEKDETITIKPLPPRERGKGRAQNNDGAKKVKGKLGWDELGGEYLHFTLYKENKDTMEVISFIGSQLKLHSKNFQFAGTKDRRGVTVQRVSVKRVNARTLVHMGKNLWNAKVGDYQYHARGLELGELAGNEFVITLRDCHFPGEEGLDTAQRIELARSTLSKAISDFREKGFINYYGLQRFGSFAVSTDTVGVKLLQDDLKGAIDDILEFSPEALAAAQDPNSTKLISSDDKARAEALHIWKTTSKAGLALEKLPRKFAAESCIIKHLGFVDRKTSQMSRKNDFQGAMQMIPRNLRLMYVHAYQSLVWNVVAGKRWTVYGSRVVEGDLVLVHEHKTKLADDVVDEDIDQAGEVIIRPSGEDSAIDADDAFERARPLSKEEAESGEYNIFDIVLPLPGYDVEYPANAVGVFYKEFMGSERGGGLDPLDMRRKWKDISLSGGYRKLLARPGEGTGFEVREYTREDEQMVETDLEKLMKKEKACKEGGGAPGEGLSQENSGNVEMTDAEGMKKIAIILKLQLGSSQYATMALRELMKKGGVETFKPEYTSGR</sequence>